<dbReference type="RefSeq" id="WP_184193077.1">
    <property type="nucleotide sequence ID" value="NZ_JACHGW010000001.1"/>
</dbReference>
<dbReference type="EMBL" id="JACHGW010000001">
    <property type="protein sequence ID" value="MBB6049476.1"/>
    <property type="molecule type" value="Genomic_DNA"/>
</dbReference>
<gene>
    <name evidence="2" type="ORF">HNQ39_001238</name>
</gene>
<reference evidence="2 3" key="1">
    <citation type="submission" date="2020-08" db="EMBL/GenBank/DDBJ databases">
        <title>Genomic Encyclopedia of Type Strains, Phase IV (KMG-IV): sequencing the most valuable type-strain genomes for metagenomic binning, comparative biology and taxonomic classification.</title>
        <authorList>
            <person name="Goeker M."/>
        </authorList>
    </citation>
    <scope>NUCLEOTIDE SEQUENCE [LARGE SCALE GENOMIC DNA]</scope>
    <source>
        <strain evidence="2 3">DSM 23562</strain>
    </source>
</reference>
<sequence>MRETPQREYGKVKEGVSQEAAWRQGAARDAPTKSYFLETGNNSRGEFVLITSACPPFHCPSDVMETRSDLLDRVYFCLGAEKQGLRKNTKNWEQLGKSGV</sequence>
<accession>A0A7W9SMQ8</accession>
<protein>
    <submittedName>
        <fullName evidence="2">Uncharacterized protein</fullName>
    </submittedName>
</protein>
<dbReference type="AlphaFoldDB" id="A0A7W9SMQ8"/>
<keyword evidence="3" id="KW-1185">Reference proteome</keyword>
<organism evidence="2 3">
    <name type="scientific">Armatimonas rosea</name>
    <dbReference type="NCBI Taxonomy" id="685828"/>
    <lineage>
        <taxon>Bacteria</taxon>
        <taxon>Bacillati</taxon>
        <taxon>Armatimonadota</taxon>
        <taxon>Armatimonadia</taxon>
        <taxon>Armatimonadales</taxon>
        <taxon>Armatimonadaceae</taxon>
        <taxon>Armatimonas</taxon>
    </lineage>
</organism>
<evidence type="ECO:0000313" key="2">
    <source>
        <dbReference type="EMBL" id="MBB6049476.1"/>
    </source>
</evidence>
<feature type="region of interest" description="Disordered" evidence="1">
    <location>
        <begin position="1"/>
        <end position="25"/>
    </location>
</feature>
<feature type="compositionally biased region" description="Basic and acidic residues" evidence="1">
    <location>
        <begin position="1"/>
        <end position="16"/>
    </location>
</feature>
<proteinExistence type="predicted"/>
<name>A0A7W9SMQ8_ARMRO</name>
<dbReference type="Proteomes" id="UP000520814">
    <property type="component" value="Unassembled WGS sequence"/>
</dbReference>
<comment type="caution">
    <text evidence="2">The sequence shown here is derived from an EMBL/GenBank/DDBJ whole genome shotgun (WGS) entry which is preliminary data.</text>
</comment>
<evidence type="ECO:0000313" key="3">
    <source>
        <dbReference type="Proteomes" id="UP000520814"/>
    </source>
</evidence>
<evidence type="ECO:0000256" key="1">
    <source>
        <dbReference type="SAM" id="MobiDB-lite"/>
    </source>
</evidence>